<dbReference type="EMBL" id="VNJI01000001">
    <property type="protein sequence ID" value="TVY12015.1"/>
    <property type="molecule type" value="Genomic_DNA"/>
</dbReference>
<keyword evidence="4" id="KW-1133">Transmembrane helix</keyword>
<dbReference type="InterPro" id="IPR020449">
    <property type="entry name" value="Tscrpt_reg_AraC-type_HTH"/>
</dbReference>
<keyword evidence="8" id="KW-1185">Reference proteome</keyword>
<evidence type="ECO:0000313" key="7">
    <source>
        <dbReference type="EMBL" id="TVY12015.1"/>
    </source>
</evidence>
<dbReference type="PROSITE" id="PS01124">
    <property type="entry name" value="HTH_ARAC_FAMILY_2"/>
    <property type="match status" value="1"/>
</dbReference>
<dbReference type="SUPFAM" id="SSF46689">
    <property type="entry name" value="Homeodomain-like"/>
    <property type="match status" value="2"/>
</dbReference>
<keyword evidence="2" id="KW-0238">DNA-binding</keyword>
<organism evidence="7 8">
    <name type="scientific">Paenibacillus cremeus</name>
    <dbReference type="NCBI Taxonomy" id="2163881"/>
    <lineage>
        <taxon>Bacteria</taxon>
        <taxon>Bacillati</taxon>
        <taxon>Bacillota</taxon>
        <taxon>Bacilli</taxon>
        <taxon>Bacillales</taxon>
        <taxon>Paenibacillaceae</taxon>
        <taxon>Paenibacillus</taxon>
    </lineage>
</organism>
<evidence type="ECO:0000313" key="8">
    <source>
        <dbReference type="Proteomes" id="UP000317036"/>
    </source>
</evidence>
<evidence type="ECO:0000256" key="4">
    <source>
        <dbReference type="SAM" id="Phobius"/>
    </source>
</evidence>
<keyword evidence="3" id="KW-0804">Transcription</keyword>
<proteinExistence type="predicted"/>
<dbReference type="PANTHER" id="PTHR43280">
    <property type="entry name" value="ARAC-FAMILY TRANSCRIPTIONAL REGULATOR"/>
    <property type="match status" value="1"/>
</dbReference>
<dbReference type="InterPro" id="IPR000160">
    <property type="entry name" value="GGDEF_dom"/>
</dbReference>
<comment type="caution">
    <text evidence="7">The sequence shown here is derived from an EMBL/GenBank/DDBJ whole genome shotgun (WGS) entry which is preliminary data.</text>
</comment>
<evidence type="ECO:0000256" key="2">
    <source>
        <dbReference type="ARBA" id="ARBA00023125"/>
    </source>
</evidence>
<dbReference type="AlphaFoldDB" id="A0A559KIP8"/>
<feature type="domain" description="GGDEF" evidence="6">
    <location>
        <begin position="411"/>
        <end position="542"/>
    </location>
</feature>
<dbReference type="PROSITE" id="PS00041">
    <property type="entry name" value="HTH_ARAC_FAMILY_1"/>
    <property type="match status" value="1"/>
</dbReference>
<evidence type="ECO:0000256" key="3">
    <source>
        <dbReference type="ARBA" id="ARBA00023163"/>
    </source>
</evidence>
<protein>
    <submittedName>
        <fullName evidence="7">AraC family transcriptional regulator</fullName>
    </submittedName>
</protein>
<accession>A0A559KIP8</accession>
<keyword evidence="4" id="KW-0472">Membrane</keyword>
<evidence type="ECO:0000259" key="6">
    <source>
        <dbReference type="PROSITE" id="PS50887"/>
    </source>
</evidence>
<feature type="transmembrane region" description="Helical" evidence="4">
    <location>
        <begin position="12"/>
        <end position="36"/>
    </location>
</feature>
<evidence type="ECO:0000259" key="5">
    <source>
        <dbReference type="PROSITE" id="PS01124"/>
    </source>
</evidence>
<dbReference type="PROSITE" id="PS50887">
    <property type="entry name" value="GGDEF"/>
    <property type="match status" value="1"/>
</dbReference>
<dbReference type="Pfam" id="PF17853">
    <property type="entry name" value="GGDEF_2"/>
    <property type="match status" value="1"/>
</dbReference>
<dbReference type="Proteomes" id="UP000317036">
    <property type="component" value="Unassembled WGS sequence"/>
</dbReference>
<dbReference type="PRINTS" id="PR00032">
    <property type="entry name" value="HTHARAC"/>
</dbReference>
<dbReference type="InterPro" id="IPR018062">
    <property type="entry name" value="HTH_AraC-typ_CS"/>
</dbReference>
<keyword evidence="1" id="KW-0805">Transcription regulation</keyword>
<sequence length="777" mass="88801">MSVKRRALRLRLKVIISAALMAIIPVILLGITTYLISSHSLMVEIGQANRDTMKQIQERIDSMLIGTDKIVLQHAYSPTLKDFTKLANPFENPQKFQDVMTILTSMEVLINDVDSVYLYLKNSSLIVSPSGGLTSADKLDSHVMEAISTATEPFFWLDRKSESTVPRGGSHVVTLIRAISDSSDKTSGYLIININERAFFKIIQNMQLGNREMIIITPSNHIFSDWNKHLLTNDFLAYPFIRNLIASEDAEKFGVERIRGENTEEDLMVNYIKSPYNDWKYISVIPYEVLTSPFRWIKQMIIAACCLLILISLAAAVGLSKRFSTIIANLLELMKSIGGSMPQPAKEMDEFGLIRHYAESFQTTKESLVRQVQESMPLLQANFIQTLLTSTLDASELQNKLEYYNIPTQYPCYSVLCIELDHLRGQTESDVNLFVYAAINITREIIRERADGVVVKTPDNHIAVIINHGNEKDHEQELQGEIFLISDQIREVIESLLHITATIGVGNYYYSAQKIHLAYREALEALQYQLVEGSGRVLFIGRVQPSSAVTVYPTQQEQSILNQIKLGNLDQICHFLDQFTCHLKKADPLNYEHVRQSFTQLIASSLRMVYELDPVSGPSLFSYNLYQRVHKCRTTEQIVLWLKREVYPPIVELINRRRMQRKHDTVEHVLEYIHLRYDSDLSLPLLAELVSMPVSHFSSMFKEEVGMTVSDYIIAFRMEKAKELLATSELKVSEIADRMRYNNSQNFIRMFKKVTGLTPGEYRLHESPLKDALEGMQ</sequence>
<reference evidence="7 8" key="1">
    <citation type="submission" date="2019-07" db="EMBL/GenBank/DDBJ databases">
        <authorList>
            <person name="Kim J."/>
        </authorList>
    </citation>
    <scope>NUCLEOTIDE SEQUENCE [LARGE SCALE GENOMIC DNA]</scope>
    <source>
        <strain evidence="7 8">JC52</strain>
    </source>
</reference>
<dbReference type="GO" id="GO:0043565">
    <property type="term" value="F:sequence-specific DNA binding"/>
    <property type="evidence" value="ECO:0007669"/>
    <property type="project" value="InterPro"/>
</dbReference>
<feature type="domain" description="HTH araC/xylS-type" evidence="5">
    <location>
        <begin position="667"/>
        <end position="765"/>
    </location>
</feature>
<dbReference type="InterPro" id="IPR009057">
    <property type="entry name" value="Homeodomain-like_sf"/>
</dbReference>
<dbReference type="InterPro" id="IPR041522">
    <property type="entry name" value="CdaR_GGDEF"/>
</dbReference>
<keyword evidence="4" id="KW-0812">Transmembrane</keyword>
<dbReference type="InterPro" id="IPR018060">
    <property type="entry name" value="HTH_AraC"/>
</dbReference>
<evidence type="ECO:0000256" key="1">
    <source>
        <dbReference type="ARBA" id="ARBA00023015"/>
    </source>
</evidence>
<name>A0A559KIP8_9BACL</name>
<dbReference type="Pfam" id="PF12833">
    <property type="entry name" value="HTH_18"/>
    <property type="match status" value="1"/>
</dbReference>
<dbReference type="Gene3D" id="1.10.10.60">
    <property type="entry name" value="Homeodomain-like"/>
    <property type="match status" value="2"/>
</dbReference>
<dbReference type="PANTHER" id="PTHR43280:SF28">
    <property type="entry name" value="HTH-TYPE TRANSCRIPTIONAL ACTIVATOR RHAS"/>
    <property type="match status" value="1"/>
</dbReference>
<gene>
    <name evidence="7" type="ORF">FPZ49_01715</name>
</gene>
<dbReference type="GO" id="GO:0003700">
    <property type="term" value="F:DNA-binding transcription factor activity"/>
    <property type="evidence" value="ECO:0007669"/>
    <property type="project" value="InterPro"/>
</dbReference>
<dbReference type="SMART" id="SM00342">
    <property type="entry name" value="HTH_ARAC"/>
    <property type="match status" value="1"/>
</dbReference>